<evidence type="ECO:0000256" key="1">
    <source>
        <dbReference type="SAM" id="MobiDB-lite"/>
    </source>
</evidence>
<proteinExistence type="predicted"/>
<dbReference type="AlphaFoldDB" id="A0A8T2B4R0"/>
<sequence length="606" mass="70656">MKMLCQDLSFSKTLNPSFSFRRSPLNSGVRRIVSVLPVITERNYAFSVKRSELFLREDGGFRRDVRALAGRSKKKLGGGSSGGRIEGDADMRKQVKRNARDKSKKLAESLFYRLYNNPDKSRSKILSSHPDKFTEEELEMIGLGYDRMVRFMDKDDPRLRHPYDWFKYGEFGPYSWRGVVVGDPVRGTISDECVTMIGEVENHEEFEKIEQHEMNLAFQKRVKELDSNVGLRYFWVFVRHPKWRLSELPWEQWTLVSEVVVEADKKQRLDKWNLMGRLGNKSRSLICQCAAWFRPDIVYVKKPVFQCRFEPQEDFFNSLIPYLNPVTESGFVCEVEDDEGRVELSTYYGGLCKMLKVRQTAFVDDVVNAYEKSSDEKKSKVLKFLLGNHPSELLHPYTKEWKAKLEEMELGCDAPDENEDEISISGSSEKAEFSEWIEDEADNNDDDGEVEEEDDDDNMVVDVEGNDEADSLEDEIEESDPEEDERYWEEQFNKATNNAERMEKLAEMSMVVSDKFYEKQLKALEEREKGEIEGDELEMRGKKAKVKPEEWKTVGYGRWMKKIKKSRIPPELFLRAAVRPFVYRNLVKEIVLTRHAILEGEIGQKE</sequence>
<protein>
    <submittedName>
        <fullName evidence="2">Uncharacterized protein</fullName>
    </submittedName>
</protein>
<comment type="caution">
    <text evidence="2">The sequence shown here is derived from an EMBL/GenBank/DDBJ whole genome shotgun (WGS) entry which is preliminary data.</text>
</comment>
<keyword evidence="3" id="KW-1185">Reference proteome</keyword>
<dbReference type="PANTHER" id="PTHR37911">
    <property type="entry name" value="OSJNBA0067K08.20 PROTEIN"/>
    <property type="match status" value="1"/>
</dbReference>
<feature type="compositionally biased region" description="Basic and acidic residues" evidence="1">
    <location>
        <begin position="85"/>
        <end position="102"/>
    </location>
</feature>
<name>A0A8T2B4R0_ARASU</name>
<feature type="compositionally biased region" description="Acidic residues" evidence="1">
    <location>
        <begin position="412"/>
        <end position="422"/>
    </location>
</feature>
<accession>A0A8T2B4R0</accession>
<gene>
    <name evidence="2" type="ORF">ISN44_As08g016130</name>
</gene>
<dbReference type="OrthoDB" id="1923815at2759"/>
<organism evidence="2 3">
    <name type="scientific">Arabidopsis suecica</name>
    <name type="common">Swedish thale-cress</name>
    <name type="synonym">Cardaminopsis suecica</name>
    <dbReference type="NCBI Taxonomy" id="45249"/>
    <lineage>
        <taxon>Eukaryota</taxon>
        <taxon>Viridiplantae</taxon>
        <taxon>Streptophyta</taxon>
        <taxon>Embryophyta</taxon>
        <taxon>Tracheophyta</taxon>
        <taxon>Spermatophyta</taxon>
        <taxon>Magnoliopsida</taxon>
        <taxon>eudicotyledons</taxon>
        <taxon>Gunneridae</taxon>
        <taxon>Pentapetalae</taxon>
        <taxon>rosids</taxon>
        <taxon>malvids</taxon>
        <taxon>Brassicales</taxon>
        <taxon>Brassicaceae</taxon>
        <taxon>Camelineae</taxon>
        <taxon>Arabidopsis</taxon>
    </lineage>
</organism>
<evidence type="ECO:0000313" key="3">
    <source>
        <dbReference type="Proteomes" id="UP000694251"/>
    </source>
</evidence>
<dbReference type="Proteomes" id="UP000694251">
    <property type="component" value="Chromosome 8"/>
</dbReference>
<reference evidence="2 3" key="1">
    <citation type="submission" date="2020-12" db="EMBL/GenBank/DDBJ databases">
        <title>Concerted genomic and epigenomic changes stabilize Arabidopsis allopolyploids.</title>
        <authorList>
            <person name="Chen Z."/>
        </authorList>
    </citation>
    <scope>NUCLEOTIDE SEQUENCE [LARGE SCALE GENOMIC DNA]</scope>
    <source>
        <strain evidence="2">As9502</strain>
        <tissue evidence="2">Leaf</tissue>
    </source>
</reference>
<dbReference type="PANTHER" id="PTHR37911:SF1">
    <property type="entry name" value="OS04G0497900 PROTEIN"/>
    <property type="match status" value="1"/>
</dbReference>
<feature type="region of interest" description="Disordered" evidence="1">
    <location>
        <begin position="412"/>
        <end position="487"/>
    </location>
</feature>
<feature type="region of interest" description="Disordered" evidence="1">
    <location>
        <begin position="72"/>
        <end position="102"/>
    </location>
</feature>
<dbReference type="EMBL" id="JAEFBJ010000008">
    <property type="protein sequence ID" value="KAG7581988.1"/>
    <property type="molecule type" value="Genomic_DNA"/>
</dbReference>
<feature type="compositionally biased region" description="Acidic residues" evidence="1">
    <location>
        <begin position="435"/>
        <end position="487"/>
    </location>
</feature>
<evidence type="ECO:0000313" key="2">
    <source>
        <dbReference type="EMBL" id="KAG7581988.1"/>
    </source>
</evidence>